<gene>
    <name evidence="1" type="ORF">TBIB3V08_LOCUS6192</name>
</gene>
<protein>
    <submittedName>
        <fullName evidence="1">Uncharacterized protein</fullName>
    </submittedName>
</protein>
<proteinExistence type="predicted"/>
<sequence length="244" mass="28572">MYPKFYWLRRTGNCLTQVSDYLLCGRGHNLSRAEDSRPTLVHDGIFLRMCVSVTSRRVGPFNRQLQRGNMYRKREYSYRDELRDNIEASLQCPTVAQLLGTSSSQPLWWNLTKNTGQPVKLYRQRRRPFHRILERGGSLFKEVAIKYLDHPDEASFMIDYISSWNKRNVDWVRIGRQPNGVTLLQSIIVNSDEYNFSKLDDLVFPPVRKLKTLRYVGKCSSHCGTTCACATEDVRLLHEWFKKV</sequence>
<organism evidence="1">
    <name type="scientific">Timema bartmani</name>
    <dbReference type="NCBI Taxonomy" id="61472"/>
    <lineage>
        <taxon>Eukaryota</taxon>
        <taxon>Metazoa</taxon>
        <taxon>Ecdysozoa</taxon>
        <taxon>Arthropoda</taxon>
        <taxon>Hexapoda</taxon>
        <taxon>Insecta</taxon>
        <taxon>Pterygota</taxon>
        <taxon>Neoptera</taxon>
        <taxon>Polyneoptera</taxon>
        <taxon>Phasmatodea</taxon>
        <taxon>Timematodea</taxon>
        <taxon>Timematoidea</taxon>
        <taxon>Timematidae</taxon>
        <taxon>Timema</taxon>
    </lineage>
</organism>
<reference evidence="1" key="1">
    <citation type="submission" date="2020-11" db="EMBL/GenBank/DDBJ databases">
        <authorList>
            <person name="Tran Van P."/>
        </authorList>
    </citation>
    <scope>NUCLEOTIDE SEQUENCE</scope>
</reference>
<dbReference type="AlphaFoldDB" id="A0A7R9I169"/>
<accession>A0A7R9I169</accession>
<name>A0A7R9I169_9NEOP</name>
<dbReference type="EMBL" id="OD566341">
    <property type="protein sequence ID" value="CAD7443794.1"/>
    <property type="molecule type" value="Genomic_DNA"/>
</dbReference>
<evidence type="ECO:0000313" key="1">
    <source>
        <dbReference type="EMBL" id="CAD7443794.1"/>
    </source>
</evidence>